<dbReference type="KEGG" id="kim:G3T16_05165"/>
<organism evidence="2 3">
    <name type="scientific">Kineobactrum salinum</name>
    <dbReference type="NCBI Taxonomy" id="2708301"/>
    <lineage>
        <taxon>Bacteria</taxon>
        <taxon>Pseudomonadati</taxon>
        <taxon>Pseudomonadota</taxon>
        <taxon>Gammaproteobacteria</taxon>
        <taxon>Cellvibrionales</taxon>
        <taxon>Halieaceae</taxon>
        <taxon>Kineobactrum</taxon>
    </lineage>
</organism>
<name>A0A6C0TYI5_9GAMM</name>
<evidence type="ECO:0000313" key="2">
    <source>
        <dbReference type="EMBL" id="QIB64871.1"/>
    </source>
</evidence>
<dbReference type="Pfam" id="PF01712">
    <property type="entry name" value="dNK"/>
    <property type="match status" value="1"/>
</dbReference>
<accession>A0A6C0TYI5</accession>
<protein>
    <submittedName>
        <fullName evidence="2">Deoxynucleoside kinase</fullName>
    </submittedName>
</protein>
<dbReference type="AlphaFoldDB" id="A0A6C0TYI5"/>
<dbReference type="InterPro" id="IPR050566">
    <property type="entry name" value="Deoxyribonucleoside_kinase"/>
</dbReference>
<dbReference type="Gene3D" id="3.40.50.300">
    <property type="entry name" value="P-loop containing nucleotide triphosphate hydrolases"/>
    <property type="match status" value="1"/>
</dbReference>
<dbReference type="PANTHER" id="PTHR10513">
    <property type="entry name" value="DEOXYNUCLEOSIDE KINASE"/>
    <property type="match status" value="1"/>
</dbReference>
<dbReference type="Proteomes" id="UP000477680">
    <property type="component" value="Chromosome"/>
</dbReference>
<sequence length="252" mass="28961">MPAPGTGTQRCRTRLPPATWTGARALSADHPATSIDLKGRSPPAFIAVEGPIGVGKTTLAKRLAATFNYQTLLEEADQNPFLERFYRNRKQAALATQLFFLFQRAQKIGDLRQADIFEPVRVSDFLIEKDPLFARVNLDSDEFQLYQRIYRQLQVDAPRPDLVIYLQAPTDVLLERIDSRGVAHERGIQRDYLERLNEVYSEFFLYYDDAPLLIVNASEIDLANDDQDYRHLVDYLLDIRSGRHYFNPTFFG</sequence>
<dbReference type="SUPFAM" id="SSF52540">
    <property type="entry name" value="P-loop containing nucleoside triphosphate hydrolases"/>
    <property type="match status" value="1"/>
</dbReference>
<keyword evidence="3" id="KW-1185">Reference proteome</keyword>
<dbReference type="InterPro" id="IPR027417">
    <property type="entry name" value="P-loop_NTPase"/>
</dbReference>
<dbReference type="GO" id="GO:0005737">
    <property type="term" value="C:cytoplasm"/>
    <property type="evidence" value="ECO:0007669"/>
    <property type="project" value="TreeGrafter"/>
</dbReference>
<evidence type="ECO:0000259" key="1">
    <source>
        <dbReference type="Pfam" id="PF01712"/>
    </source>
</evidence>
<dbReference type="PANTHER" id="PTHR10513:SF46">
    <property type="entry name" value="DEOXYGUANOSINE KINASE"/>
    <property type="match status" value="1"/>
</dbReference>
<proteinExistence type="predicted"/>
<keyword evidence="2" id="KW-0808">Transferase</keyword>
<evidence type="ECO:0000313" key="3">
    <source>
        <dbReference type="Proteomes" id="UP000477680"/>
    </source>
</evidence>
<dbReference type="CDD" id="cd01673">
    <property type="entry name" value="dNK"/>
    <property type="match status" value="1"/>
</dbReference>
<gene>
    <name evidence="2" type="ORF">G3T16_05165</name>
</gene>
<dbReference type="EMBL" id="CP048711">
    <property type="protein sequence ID" value="QIB64871.1"/>
    <property type="molecule type" value="Genomic_DNA"/>
</dbReference>
<dbReference type="GO" id="GO:0019136">
    <property type="term" value="F:deoxynucleoside kinase activity"/>
    <property type="evidence" value="ECO:0007669"/>
    <property type="project" value="TreeGrafter"/>
</dbReference>
<feature type="domain" description="Deoxynucleoside kinase" evidence="1">
    <location>
        <begin position="46"/>
        <end position="234"/>
    </location>
</feature>
<keyword evidence="2" id="KW-0418">Kinase</keyword>
<reference evidence="2 3" key="1">
    <citation type="submission" date="2020-02" db="EMBL/GenBank/DDBJ databases">
        <title>Genome sequencing for Kineobactrum sp. M2.</title>
        <authorList>
            <person name="Park S.-J."/>
        </authorList>
    </citation>
    <scope>NUCLEOTIDE SEQUENCE [LARGE SCALE GENOMIC DNA]</scope>
    <source>
        <strain evidence="2 3">M2</strain>
    </source>
</reference>
<dbReference type="InterPro" id="IPR031314">
    <property type="entry name" value="DNK_dom"/>
</dbReference>